<gene>
    <name evidence="1" type="ORF">J2S75_004197</name>
</gene>
<proteinExistence type="predicted"/>
<dbReference type="EMBL" id="JAUSUI010000012">
    <property type="protein sequence ID" value="MDQ0305146.1"/>
    <property type="molecule type" value="Genomic_DNA"/>
</dbReference>
<name>A0ABU0BH61_9HYPH</name>
<feature type="non-terminal residue" evidence="1">
    <location>
        <position position="1"/>
    </location>
</feature>
<protein>
    <submittedName>
        <fullName evidence="1">Uncharacterized protein</fullName>
    </submittedName>
</protein>
<organism evidence="1 2">
    <name type="scientific">Ancylobacter polymorphus</name>
    <dbReference type="NCBI Taxonomy" id="223390"/>
    <lineage>
        <taxon>Bacteria</taxon>
        <taxon>Pseudomonadati</taxon>
        <taxon>Pseudomonadota</taxon>
        <taxon>Alphaproteobacteria</taxon>
        <taxon>Hyphomicrobiales</taxon>
        <taxon>Xanthobacteraceae</taxon>
        <taxon>Ancylobacter</taxon>
    </lineage>
</organism>
<evidence type="ECO:0000313" key="2">
    <source>
        <dbReference type="Proteomes" id="UP001224682"/>
    </source>
</evidence>
<keyword evidence="2" id="KW-1185">Reference proteome</keyword>
<comment type="caution">
    <text evidence="1">The sequence shown here is derived from an EMBL/GenBank/DDBJ whole genome shotgun (WGS) entry which is preliminary data.</text>
</comment>
<accession>A0ABU0BH61</accession>
<reference evidence="1 2" key="1">
    <citation type="submission" date="2023-07" db="EMBL/GenBank/DDBJ databases">
        <title>Genomic Encyclopedia of Type Strains, Phase IV (KMG-IV): sequencing the most valuable type-strain genomes for metagenomic binning, comparative biology and taxonomic classification.</title>
        <authorList>
            <person name="Goeker M."/>
        </authorList>
    </citation>
    <scope>NUCLEOTIDE SEQUENCE [LARGE SCALE GENOMIC DNA]</scope>
    <source>
        <strain evidence="1 2">DSM 2457</strain>
    </source>
</reference>
<evidence type="ECO:0000313" key="1">
    <source>
        <dbReference type="EMBL" id="MDQ0305146.1"/>
    </source>
</evidence>
<sequence length="143" mass="15571">GFGCDVAFEVYRAMLAASPAAPGAEVEPVAWQWRFRAPNSDSPAAAQWSSWADGRAPELRASVYQTEERPLYTHPLDAATVRAEARREAVAEAARIVEAECKRILAQQNGRIPEVDTQLRMIALLLPDIAAAIRALADKGEAE</sequence>
<dbReference type="Proteomes" id="UP001224682">
    <property type="component" value="Unassembled WGS sequence"/>
</dbReference>